<evidence type="ECO:0000256" key="5">
    <source>
        <dbReference type="ARBA" id="ARBA00022722"/>
    </source>
</evidence>
<feature type="domain" description="DNA-directed DNA polymerase family B multifunctional" evidence="13">
    <location>
        <begin position="346"/>
        <end position="581"/>
    </location>
</feature>
<reference evidence="20" key="1">
    <citation type="submission" date="2020-05" db="EMBL/GenBank/DDBJ databases">
        <authorList>
            <person name="Chiriac C."/>
            <person name="Salcher M."/>
            <person name="Ghai R."/>
            <person name="Kavagutti S V."/>
        </authorList>
    </citation>
    <scope>NUCLEOTIDE SEQUENCE</scope>
</reference>
<dbReference type="InterPro" id="IPR050240">
    <property type="entry name" value="DNA_pol_type-B"/>
</dbReference>
<dbReference type="InterPro" id="IPR036397">
    <property type="entry name" value="RNaseH_sf"/>
</dbReference>
<evidence type="ECO:0000313" key="15">
    <source>
        <dbReference type="EMBL" id="CAB4170508.1"/>
    </source>
</evidence>
<dbReference type="InterPro" id="IPR006133">
    <property type="entry name" value="DNA-dir_DNA_pol_B_exonuc"/>
</dbReference>
<keyword evidence="2 12" id="KW-0808">Transferase</keyword>
<keyword evidence="3 12" id="KW-0548">Nucleotidyltransferase</keyword>
<keyword evidence="4 12" id="KW-0235">DNA replication</keyword>
<evidence type="ECO:0000313" key="19">
    <source>
        <dbReference type="EMBL" id="CAB4210913.1"/>
    </source>
</evidence>
<dbReference type="PROSITE" id="PS00116">
    <property type="entry name" value="DNA_POLYMERASE_B"/>
    <property type="match status" value="1"/>
</dbReference>
<keyword evidence="10 12" id="KW-0238">DNA-binding</keyword>
<dbReference type="PRINTS" id="PR00106">
    <property type="entry name" value="DNAPOLB"/>
</dbReference>
<dbReference type="Gene3D" id="1.20.1280.300">
    <property type="match status" value="1"/>
</dbReference>
<evidence type="ECO:0000313" key="17">
    <source>
        <dbReference type="EMBL" id="CAB4181966.1"/>
    </source>
</evidence>
<protein>
    <recommendedName>
        <fullName evidence="12">DNA polymerase</fullName>
        <ecNumber evidence="12">2.7.7.7</ecNumber>
    </recommendedName>
</protein>
<dbReference type="GO" id="GO:0003677">
    <property type="term" value="F:DNA binding"/>
    <property type="evidence" value="ECO:0007669"/>
    <property type="project" value="UniProtKB-KW"/>
</dbReference>
<dbReference type="Pfam" id="PF00136">
    <property type="entry name" value="DNA_pol_B"/>
    <property type="match status" value="1"/>
</dbReference>
<evidence type="ECO:0000256" key="1">
    <source>
        <dbReference type="ARBA" id="ARBA00005755"/>
    </source>
</evidence>
<dbReference type="GO" id="GO:0000166">
    <property type="term" value="F:nucleotide binding"/>
    <property type="evidence" value="ECO:0007669"/>
    <property type="project" value="InterPro"/>
</dbReference>
<keyword evidence="6" id="KW-0378">Hydrolase</keyword>
<evidence type="ECO:0000256" key="8">
    <source>
        <dbReference type="ARBA" id="ARBA00022932"/>
    </source>
</evidence>
<evidence type="ECO:0000313" key="16">
    <source>
        <dbReference type="EMBL" id="CAB4176744.1"/>
    </source>
</evidence>
<dbReference type="GO" id="GO:0004527">
    <property type="term" value="F:exonuclease activity"/>
    <property type="evidence" value="ECO:0007669"/>
    <property type="project" value="UniProtKB-KW"/>
</dbReference>
<evidence type="ECO:0000256" key="10">
    <source>
        <dbReference type="ARBA" id="ARBA00023125"/>
    </source>
</evidence>
<sequence>MTKSFYTNVQVYGSKILYRGVENGRRVRLRSDYHPTLFVPSSKPTKFTTVTGEHVSEIKPGTIRDCRDFVKQYDDVQGLKVYGNQKYEYAFIADEYPNEVDWDLDHINVCNIDIEVGSENGFPEPATASEPITAITYKMGDKFMVFGCGEFNNTREDVKYIKCRDEFDLIKRFIDEWTGNYPDIITGWNVKLFDVTYIVNRIKRLFGEDEARRLSPWGILNERDVNFGPGRQFKTYIMLGISVLDYIDLYQRYAPEGKSQASYKLDSIANAELGERKLSYEEYGNLHTLYKDNYQLFIEYNIKDVELIERLDDKLKLIELALTLAYDSKTNYDDVFAQVRMWDALIYNHLRERNVVLPPIKNNVKTPYAGGYVKEPVPGYYNWVASFDLNSLYPHLIMQYNISPETLLEPKDYEDAHRNILLCNVDVDSLLGQSISTDGLAGHTLTPNGQFFRTNKQGFLPEMMETMYNDRSKYKKKAIEAKKELELEKDPTKRFDIEKKIARYNNLQLAKKVCLNSAYGALGNEYFRFFDLRQAAAITTSGQLSIRWIENRLNDYLNKILQTKGEDYVIASDTDSIYLTLDRLVNRTIREENPDATTEQIIAFMDRICEAKIQPFIDKSYGELARYTHAFSQKMMMKREALSDKGIWTAKKRYILRVHNNEGVQYAKPKLKVLGLEMIKSSTPSACKEKLWEAIDIIFNKDQAAVIKFIDEFRVEFKKQDPVNIAFPRGVNGLKTYGGKNGSIFEKGTPIHVRGSLVYNNLLRKHKLEKKYELIKEGEKIKFIYLKEPNTIQSNIISFPNEIPKELDIHKYIDYNTQYEKSFVEPLKIILDSIGWKTEEVSSLEAFFS</sequence>
<keyword evidence="7" id="KW-0269">Exonuclease</keyword>
<dbReference type="InterPro" id="IPR043502">
    <property type="entry name" value="DNA/RNA_pol_sf"/>
</dbReference>
<evidence type="ECO:0000256" key="7">
    <source>
        <dbReference type="ARBA" id="ARBA00022839"/>
    </source>
</evidence>
<evidence type="ECO:0000256" key="9">
    <source>
        <dbReference type="ARBA" id="ARBA00023109"/>
    </source>
</evidence>
<evidence type="ECO:0000259" key="13">
    <source>
        <dbReference type="Pfam" id="PF00136"/>
    </source>
</evidence>
<dbReference type="EMBL" id="LR797369">
    <property type="protein sequence ID" value="CAB4210913.1"/>
    <property type="molecule type" value="Genomic_DNA"/>
</dbReference>
<name>A0A6J5T4H0_9CAUD</name>
<evidence type="ECO:0000313" key="18">
    <source>
        <dbReference type="EMBL" id="CAB4190474.1"/>
    </source>
</evidence>
<dbReference type="GO" id="GO:0003887">
    <property type="term" value="F:DNA-directed DNA polymerase activity"/>
    <property type="evidence" value="ECO:0007669"/>
    <property type="project" value="UniProtKB-KW"/>
</dbReference>
<dbReference type="Gene3D" id="3.30.420.10">
    <property type="entry name" value="Ribonuclease H-like superfamily/Ribonuclease H"/>
    <property type="match status" value="1"/>
</dbReference>
<dbReference type="PANTHER" id="PTHR10322">
    <property type="entry name" value="DNA POLYMERASE CATALYTIC SUBUNIT"/>
    <property type="match status" value="1"/>
</dbReference>
<dbReference type="EMBL" id="LR797157">
    <property type="protein sequence ID" value="CAB4190474.1"/>
    <property type="molecule type" value="Genomic_DNA"/>
</dbReference>
<dbReference type="Pfam" id="PF03104">
    <property type="entry name" value="DNA_pol_B_exo1"/>
    <property type="match status" value="1"/>
</dbReference>
<keyword evidence="9" id="KW-1194">Viral DNA replication</keyword>
<dbReference type="InterPro" id="IPR017964">
    <property type="entry name" value="DNA-dir_DNA_pol_B_CS"/>
</dbReference>
<evidence type="ECO:0000259" key="14">
    <source>
        <dbReference type="Pfam" id="PF03104"/>
    </source>
</evidence>
<dbReference type="SMART" id="SM00486">
    <property type="entry name" value="POLBc"/>
    <property type="match status" value="1"/>
</dbReference>
<dbReference type="EMBL" id="LR796860">
    <property type="protein sequence ID" value="CAB4170508.1"/>
    <property type="molecule type" value="Genomic_DNA"/>
</dbReference>
<dbReference type="InterPro" id="IPR012337">
    <property type="entry name" value="RNaseH-like_sf"/>
</dbReference>
<evidence type="ECO:0000256" key="2">
    <source>
        <dbReference type="ARBA" id="ARBA00022679"/>
    </source>
</evidence>
<organism evidence="20">
    <name type="scientific">uncultured Caudovirales phage</name>
    <dbReference type="NCBI Taxonomy" id="2100421"/>
    <lineage>
        <taxon>Viruses</taxon>
        <taxon>Duplodnaviria</taxon>
        <taxon>Heunggongvirae</taxon>
        <taxon>Uroviricota</taxon>
        <taxon>Caudoviricetes</taxon>
        <taxon>Peduoviridae</taxon>
        <taxon>Maltschvirus</taxon>
        <taxon>Maltschvirus maltsch</taxon>
    </lineage>
</organism>
<dbReference type="EC" id="2.7.7.7" evidence="12"/>
<dbReference type="GO" id="GO:0039693">
    <property type="term" value="P:viral DNA genome replication"/>
    <property type="evidence" value="ECO:0007669"/>
    <property type="project" value="UniProtKB-KW"/>
</dbReference>
<dbReference type="EMBL" id="LR796945">
    <property type="protein sequence ID" value="CAB4176744.1"/>
    <property type="molecule type" value="Genomic_DNA"/>
</dbReference>
<dbReference type="InterPro" id="IPR023211">
    <property type="entry name" value="DNA_pol_palm_dom_sf"/>
</dbReference>
<comment type="catalytic activity">
    <reaction evidence="11 12">
        <text>DNA(n) + a 2'-deoxyribonucleoside 5'-triphosphate = DNA(n+1) + diphosphate</text>
        <dbReference type="Rhea" id="RHEA:22508"/>
        <dbReference type="Rhea" id="RHEA-COMP:17339"/>
        <dbReference type="Rhea" id="RHEA-COMP:17340"/>
        <dbReference type="ChEBI" id="CHEBI:33019"/>
        <dbReference type="ChEBI" id="CHEBI:61560"/>
        <dbReference type="ChEBI" id="CHEBI:173112"/>
        <dbReference type="EC" id="2.7.7.7"/>
    </reaction>
</comment>
<dbReference type="EMBL" id="LR797518">
    <property type="protein sequence ID" value="CAB4222662.1"/>
    <property type="molecule type" value="Genomic_DNA"/>
</dbReference>
<evidence type="ECO:0000256" key="3">
    <source>
        <dbReference type="ARBA" id="ARBA00022695"/>
    </source>
</evidence>
<dbReference type="SUPFAM" id="SSF56672">
    <property type="entry name" value="DNA/RNA polymerases"/>
    <property type="match status" value="1"/>
</dbReference>
<evidence type="ECO:0000313" key="20">
    <source>
        <dbReference type="EMBL" id="CAB4222662.1"/>
    </source>
</evidence>
<proteinExistence type="inferred from homology"/>
<dbReference type="GO" id="GO:0006261">
    <property type="term" value="P:DNA-templated DNA replication"/>
    <property type="evidence" value="ECO:0007669"/>
    <property type="project" value="TreeGrafter"/>
</dbReference>
<evidence type="ECO:0000256" key="4">
    <source>
        <dbReference type="ARBA" id="ARBA00022705"/>
    </source>
</evidence>
<dbReference type="PANTHER" id="PTHR10322:SF23">
    <property type="entry name" value="DNA POLYMERASE DELTA CATALYTIC SUBUNIT"/>
    <property type="match status" value="1"/>
</dbReference>
<evidence type="ECO:0000313" key="21">
    <source>
        <dbReference type="EMBL" id="CAB5227717.1"/>
    </source>
</evidence>
<feature type="domain" description="DNA-directed DNA polymerase family B exonuclease" evidence="14">
    <location>
        <begin position="87"/>
        <end position="268"/>
    </location>
</feature>
<dbReference type="Gene3D" id="3.90.1600.10">
    <property type="entry name" value="Palm domain of DNA polymerase"/>
    <property type="match status" value="1"/>
</dbReference>
<dbReference type="Gene3D" id="3.40.1820.10">
    <property type="entry name" value="DnaQ-like 3'-5' exonuclease"/>
    <property type="match status" value="1"/>
</dbReference>
<accession>A0A6J5T4H0</accession>
<keyword evidence="8 12" id="KW-0239">DNA-directed DNA polymerase</keyword>
<dbReference type="InterPro" id="IPR006172">
    <property type="entry name" value="DNA-dir_DNA_pol_B"/>
</dbReference>
<evidence type="ECO:0000256" key="11">
    <source>
        <dbReference type="ARBA" id="ARBA00049244"/>
    </source>
</evidence>
<evidence type="ECO:0000256" key="6">
    <source>
        <dbReference type="ARBA" id="ARBA00022801"/>
    </source>
</evidence>
<dbReference type="Gene3D" id="3.30.342.10">
    <property type="entry name" value="DNA Polymerase, chain B, domain 1"/>
    <property type="match status" value="1"/>
</dbReference>
<dbReference type="InterPro" id="IPR006134">
    <property type="entry name" value="DNA-dir_DNA_pol_B_multi_dom"/>
</dbReference>
<dbReference type="EMBL" id="LR798378">
    <property type="protein sequence ID" value="CAB5227717.1"/>
    <property type="molecule type" value="Genomic_DNA"/>
</dbReference>
<dbReference type="EMBL" id="LR797021">
    <property type="protein sequence ID" value="CAB4181966.1"/>
    <property type="molecule type" value="Genomic_DNA"/>
</dbReference>
<gene>
    <name evidence="17" type="ORF">UFOVP1065_93</name>
    <name evidence="18" type="ORF">UFOVP1198_62</name>
    <name evidence="19" type="ORF">UFOVP1418_54</name>
    <name evidence="21" type="ORF">UFOVP1524_96</name>
    <name evidence="20" type="ORF">UFOVP1651_96</name>
    <name evidence="15" type="ORF">UFOVP908_74</name>
    <name evidence="16" type="ORF">UFOVP990_62</name>
</gene>
<evidence type="ECO:0000256" key="12">
    <source>
        <dbReference type="RuleBase" id="RU000442"/>
    </source>
</evidence>
<comment type="similarity">
    <text evidence="1 12">Belongs to the DNA polymerase type-B family.</text>
</comment>
<dbReference type="SUPFAM" id="SSF53098">
    <property type="entry name" value="Ribonuclease H-like"/>
    <property type="match status" value="1"/>
</dbReference>
<keyword evidence="5" id="KW-0540">Nuclease</keyword>